<gene>
    <name evidence="7" type="primary">attM</name>
    <name evidence="7" type="ORF">MARA_20090</name>
</gene>
<dbReference type="GO" id="GO:0046872">
    <property type="term" value="F:metal ion binding"/>
    <property type="evidence" value="ECO:0007669"/>
    <property type="project" value="UniProtKB-KW"/>
</dbReference>
<feature type="domain" description="Metallo-beta-lactamase" evidence="6">
    <location>
        <begin position="41"/>
        <end position="261"/>
    </location>
</feature>
<evidence type="ECO:0000256" key="3">
    <source>
        <dbReference type="ARBA" id="ARBA00022723"/>
    </source>
</evidence>
<reference evidence="7 8" key="1">
    <citation type="journal article" date="2019" name="Emerg. Microbes Infect.">
        <title>Comprehensive subspecies identification of 175 nontuberculous mycobacteria species based on 7547 genomic profiles.</title>
        <authorList>
            <person name="Matsumoto Y."/>
            <person name="Kinjo T."/>
            <person name="Motooka D."/>
            <person name="Nabeya D."/>
            <person name="Jung N."/>
            <person name="Uechi K."/>
            <person name="Horii T."/>
            <person name="Iida T."/>
            <person name="Fujita J."/>
            <person name="Nakamura S."/>
        </authorList>
    </citation>
    <scope>NUCLEOTIDE SEQUENCE [LARGE SCALE GENOMIC DNA]</scope>
    <source>
        <strain evidence="7 8">JCM 18538</strain>
    </source>
</reference>
<evidence type="ECO:0000259" key="6">
    <source>
        <dbReference type="SMART" id="SM00849"/>
    </source>
</evidence>
<dbReference type="PANTHER" id="PTHR42978">
    <property type="entry name" value="QUORUM-QUENCHING LACTONASE YTNP-RELATED-RELATED"/>
    <property type="match status" value="1"/>
</dbReference>
<protein>
    <submittedName>
        <fullName evidence="7">N-acyl homoserine lactonase AttM</fullName>
    </submittedName>
</protein>
<dbReference type="Gene3D" id="3.60.15.10">
    <property type="entry name" value="Ribonuclease Z/Hydroxyacylglutathione hydrolase-like"/>
    <property type="match status" value="1"/>
</dbReference>
<dbReference type="RefSeq" id="WP_163918307.1">
    <property type="nucleotide sequence ID" value="NZ_AP022593.1"/>
</dbReference>
<dbReference type="SMART" id="SM00849">
    <property type="entry name" value="Lactamase_B"/>
    <property type="match status" value="1"/>
</dbReference>
<dbReference type="Proteomes" id="UP000467428">
    <property type="component" value="Chromosome"/>
</dbReference>
<organism evidence="7 8">
    <name type="scientific">Mycolicibacterium arabiense</name>
    <dbReference type="NCBI Taxonomy" id="1286181"/>
    <lineage>
        <taxon>Bacteria</taxon>
        <taxon>Bacillati</taxon>
        <taxon>Actinomycetota</taxon>
        <taxon>Actinomycetes</taxon>
        <taxon>Mycobacteriales</taxon>
        <taxon>Mycobacteriaceae</taxon>
        <taxon>Mycolicibacterium</taxon>
    </lineage>
</organism>
<keyword evidence="4" id="KW-0378">Hydrolase</keyword>
<keyword evidence="3" id="KW-0479">Metal-binding</keyword>
<evidence type="ECO:0000256" key="2">
    <source>
        <dbReference type="ARBA" id="ARBA00007749"/>
    </source>
</evidence>
<accession>A0A7I7RWH8</accession>
<dbReference type="EMBL" id="AP022593">
    <property type="protein sequence ID" value="BBY48541.1"/>
    <property type="molecule type" value="Genomic_DNA"/>
</dbReference>
<name>A0A7I7RWH8_9MYCO</name>
<evidence type="ECO:0000256" key="5">
    <source>
        <dbReference type="ARBA" id="ARBA00022833"/>
    </source>
</evidence>
<dbReference type="InterPro" id="IPR001279">
    <property type="entry name" value="Metallo-B-lactamas"/>
</dbReference>
<evidence type="ECO:0000256" key="1">
    <source>
        <dbReference type="ARBA" id="ARBA00001947"/>
    </source>
</evidence>
<geneLocation type="plasmid" evidence="8">
    <name>pjcm18538 dna</name>
</geneLocation>
<sequence length="280" mass="30897">MATLVHRSGVRRIILLTLGWEDLPKSVSVHGAPADQSMREPVPGVLLQTDGGWVLLDTGFNTALIRDPHLRRRFYPSVEYQPVLPGPGEPIEESLAEIGVDVDDIHLVAVSHLHTDHAGGLKLFAGRVPVHAQRRELEYGLSNHPEPERHAIFRVDFDDPNIDWQLADGESDVAPGITAVPTYGHTPGHQSFVVELDQSVTGGDGPNGYVFAFDAADLTENIEHELAIGGFVDVEPEETIEPIRRLKKLAADKGYPLIPGHDPHVWPEMTQHFHHRFGVP</sequence>
<dbReference type="PANTHER" id="PTHR42978:SF2">
    <property type="entry name" value="102 KBASES UNSTABLE REGION: FROM 1 TO 119443"/>
    <property type="match status" value="1"/>
</dbReference>
<dbReference type="InterPro" id="IPR036866">
    <property type="entry name" value="RibonucZ/Hydroxyglut_hydro"/>
</dbReference>
<evidence type="ECO:0000313" key="8">
    <source>
        <dbReference type="Proteomes" id="UP000467428"/>
    </source>
</evidence>
<evidence type="ECO:0000256" key="4">
    <source>
        <dbReference type="ARBA" id="ARBA00022801"/>
    </source>
</evidence>
<keyword evidence="5" id="KW-0862">Zinc</keyword>
<dbReference type="AlphaFoldDB" id="A0A7I7RWH8"/>
<dbReference type="KEGG" id="marz:MARA_20090"/>
<keyword evidence="8" id="KW-1185">Reference proteome</keyword>
<dbReference type="InterPro" id="IPR051013">
    <property type="entry name" value="MBL_superfamily_lactonases"/>
</dbReference>
<dbReference type="Pfam" id="PF00753">
    <property type="entry name" value="Lactamase_B"/>
    <property type="match status" value="1"/>
</dbReference>
<dbReference type="SUPFAM" id="SSF56281">
    <property type="entry name" value="Metallo-hydrolase/oxidoreductase"/>
    <property type="match status" value="1"/>
</dbReference>
<comment type="cofactor">
    <cofactor evidence="1">
        <name>Zn(2+)</name>
        <dbReference type="ChEBI" id="CHEBI:29105"/>
    </cofactor>
</comment>
<evidence type="ECO:0000313" key="7">
    <source>
        <dbReference type="EMBL" id="BBY48541.1"/>
    </source>
</evidence>
<proteinExistence type="inferred from homology"/>
<dbReference type="CDD" id="cd07729">
    <property type="entry name" value="AHL_lactonase_MBL-fold"/>
    <property type="match status" value="1"/>
</dbReference>
<dbReference type="GO" id="GO:0016787">
    <property type="term" value="F:hydrolase activity"/>
    <property type="evidence" value="ECO:0007669"/>
    <property type="project" value="UniProtKB-KW"/>
</dbReference>
<comment type="similarity">
    <text evidence="2">Belongs to the metallo-beta-lactamase superfamily.</text>
</comment>